<dbReference type="InterPro" id="IPR016024">
    <property type="entry name" value="ARM-type_fold"/>
</dbReference>
<dbReference type="InParanoid" id="A0A1U8D8E3"/>
<protein>
    <submittedName>
        <fullName evidence="2">Telomere repeats-binding bouquet formation protein 1</fullName>
    </submittedName>
</protein>
<keyword evidence="1" id="KW-1185">Reference proteome</keyword>
<name>A0A1U8D8E3_ALLSI</name>
<dbReference type="CDD" id="cd11658">
    <property type="entry name" value="SANT_DMAP1_like"/>
    <property type="match status" value="1"/>
</dbReference>
<dbReference type="InterPro" id="IPR042359">
    <property type="entry name" value="TERB1"/>
</dbReference>
<dbReference type="RefSeq" id="XP_014377522.2">
    <property type="nucleotide sequence ID" value="XM_014522036.2"/>
</dbReference>
<dbReference type="SUPFAM" id="SSF46689">
    <property type="entry name" value="Homeodomain-like"/>
    <property type="match status" value="1"/>
</dbReference>
<gene>
    <name evidence="2" type="primary">TERB1</name>
</gene>
<sequence length="929" mass="105913">MESLEVQKMECEMKTDLNLLLECLKYQMDSPTSQKEALVTIYSICQQNSDASNYLREIGGLTFITDLAKSSMHCMVKEAALFTLGVIIENNVYCQQNMCASGLFEDLILFLMNKDSSVNLKRMSVYVVLVLVSNNKSGQTHVRETGCIGVLLQLFRTALSISEITLSDENINQYYQLWSSVCSTLCACVNNPQNEENQKICSSVFPQTKQWLDRCIEPEIVRPICSFVGLTVANNSHVQKYFVSIGGLDILAKALVKLVDDSFRNYTSTKLAVVVTKTLDACIADNSAIGAVLSKYHIVPKLLRLLTYDTLDSGEKLSLILTVGHCTEVCEENQYDLLKNNGLPLMIQVLTESQDEELSKAATFVLQNCKQMTENLSLKFNEDSLHANDTEDLEMNLQTRERNLEDYWKKAKDILHRLNLLENEHYEDTCRSFHTRETEHSNQKQYLVKKAAEHVQHKETTWKKNACQKFCNQRDRNGDENPKSCQTDKTRKQCCEISPESCKEIWRHVDLSVTESDAGIHTKSPLMDRTRREIFVDVLPEANMPTASKYHEVDASDQTSHVDGPCKKMQCPQINCQSHDLVSTTAVNDKSRKNGILKAVNPVNASLGQSEQNDTLYSVDKLQRGSVLSHLHGHERTACEREQSLHEKSDHLFKQPALTLNTRQAQIAGRNKEIRSIQTTASPKKSDLRCMGCVTVGLSLNSKNFSKMLQTCPYQCDRHRVILEAEERYKEKLRKLAFCNNSSSAPYQKIVLTPIRKGNLNTVSSTFRSRISQENFQSILLTPMKKTKTGRSNGNVKLNKNIQLPEKYDLIATCPKILQTDQDNNLKSQKIKEIHQTDHESLNGKRIYLFDDDESNESPSLAMHTGTLQKRQRRPRKDFTTEEINYLLSGVKNMGNHWNLILWSYPFQKGRTNVDLAKKYHRLHMHMKK</sequence>
<dbReference type="GO" id="GO:0070197">
    <property type="term" value="P:meiotic attachment of telomere to nuclear envelope"/>
    <property type="evidence" value="ECO:0007669"/>
    <property type="project" value="InterPro"/>
</dbReference>
<dbReference type="SUPFAM" id="SSF48371">
    <property type="entry name" value="ARM repeat"/>
    <property type="match status" value="1"/>
</dbReference>
<dbReference type="GO" id="GO:0007129">
    <property type="term" value="P:homologous chromosome pairing at meiosis"/>
    <property type="evidence" value="ECO:0007669"/>
    <property type="project" value="TreeGrafter"/>
</dbReference>
<evidence type="ECO:0000313" key="1">
    <source>
        <dbReference type="Proteomes" id="UP000189705"/>
    </source>
</evidence>
<dbReference type="STRING" id="38654.A0A1U8D8E3"/>
<proteinExistence type="predicted"/>
<reference evidence="2" key="1">
    <citation type="submission" date="2025-08" db="UniProtKB">
        <authorList>
            <consortium name="RefSeq"/>
        </authorList>
    </citation>
    <scope>IDENTIFICATION</scope>
</reference>
<dbReference type="KEGG" id="asn:102385442"/>
<organism evidence="1 2">
    <name type="scientific">Alligator sinensis</name>
    <name type="common">Chinese alligator</name>
    <dbReference type="NCBI Taxonomy" id="38654"/>
    <lineage>
        <taxon>Eukaryota</taxon>
        <taxon>Metazoa</taxon>
        <taxon>Chordata</taxon>
        <taxon>Craniata</taxon>
        <taxon>Vertebrata</taxon>
        <taxon>Euteleostomi</taxon>
        <taxon>Archelosauria</taxon>
        <taxon>Archosauria</taxon>
        <taxon>Crocodylia</taxon>
        <taxon>Alligatoridae</taxon>
        <taxon>Alligatorinae</taxon>
        <taxon>Alligator</taxon>
    </lineage>
</organism>
<dbReference type="eggNOG" id="ENOG502QQER">
    <property type="taxonomic scope" value="Eukaryota"/>
</dbReference>
<dbReference type="Gene3D" id="1.25.10.10">
    <property type="entry name" value="Leucine-rich Repeat Variant"/>
    <property type="match status" value="1"/>
</dbReference>
<evidence type="ECO:0000313" key="2">
    <source>
        <dbReference type="RefSeq" id="XP_014377522.2"/>
    </source>
</evidence>
<dbReference type="InterPro" id="IPR011989">
    <property type="entry name" value="ARM-like"/>
</dbReference>
<dbReference type="CTD" id="283847"/>
<accession>A0A1U8D8E3</accession>
<dbReference type="AlphaFoldDB" id="A0A1U8D8E3"/>
<dbReference type="PANTHER" id="PTHR14014">
    <property type="entry name" value="TELOMERE REPEATS-BINDING BOUQUET FORMATION PROTEIN 1"/>
    <property type="match status" value="1"/>
</dbReference>
<dbReference type="Gene3D" id="1.10.10.60">
    <property type="entry name" value="Homeodomain-like"/>
    <property type="match status" value="1"/>
</dbReference>
<dbReference type="Proteomes" id="UP000189705">
    <property type="component" value="Unplaced"/>
</dbReference>
<dbReference type="GeneID" id="102385442"/>
<dbReference type="InterPro" id="IPR009057">
    <property type="entry name" value="Homeodomain-like_sf"/>
</dbReference>
<dbReference type="PANTHER" id="PTHR14014:SF0">
    <property type="entry name" value="TELOMERE REPEATS-BINDING BOUQUET FORMATION PROTEIN 1"/>
    <property type="match status" value="1"/>
</dbReference>